<organism evidence="3 4">
    <name type="scientific">Rotaria socialis</name>
    <dbReference type="NCBI Taxonomy" id="392032"/>
    <lineage>
        <taxon>Eukaryota</taxon>
        <taxon>Metazoa</taxon>
        <taxon>Spiralia</taxon>
        <taxon>Gnathifera</taxon>
        <taxon>Rotifera</taxon>
        <taxon>Eurotatoria</taxon>
        <taxon>Bdelloidea</taxon>
        <taxon>Philodinida</taxon>
        <taxon>Philodinidae</taxon>
        <taxon>Rotaria</taxon>
    </lineage>
</organism>
<proteinExistence type="inferred from homology"/>
<dbReference type="InterPro" id="IPR036291">
    <property type="entry name" value="NAD(P)-bd_dom_sf"/>
</dbReference>
<gene>
    <name evidence="3" type="ORF">LUA448_LOCUS644</name>
</gene>
<evidence type="ECO:0000313" key="3">
    <source>
        <dbReference type="EMBL" id="CAF3175304.1"/>
    </source>
</evidence>
<dbReference type="PANTHER" id="PTHR42687:SF1">
    <property type="entry name" value="L-THREONINE 3-DEHYDROGENASE, MITOCHONDRIAL"/>
    <property type="match status" value="1"/>
</dbReference>
<evidence type="ECO:0000259" key="2">
    <source>
        <dbReference type="Pfam" id="PF01370"/>
    </source>
</evidence>
<dbReference type="GO" id="GO:0008743">
    <property type="term" value="F:L-threonine 3-dehydrogenase activity"/>
    <property type="evidence" value="ECO:0007669"/>
    <property type="project" value="TreeGrafter"/>
</dbReference>
<dbReference type="Pfam" id="PF01370">
    <property type="entry name" value="Epimerase"/>
    <property type="match status" value="1"/>
</dbReference>
<comment type="caution">
    <text evidence="3">The sequence shown here is derived from an EMBL/GenBank/DDBJ whole genome shotgun (WGS) entry which is preliminary data.</text>
</comment>
<dbReference type="InterPro" id="IPR051225">
    <property type="entry name" value="NAD(P)_epim/dehydratase"/>
</dbReference>
<dbReference type="Proteomes" id="UP000663833">
    <property type="component" value="Unassembled WGS sequence"/>
</dbReference>
<accession>A0A817PXN6</accession>
<evidence type="ECO:0000256" key="1">
    <source>
        <dbReference type="ARBA" id="ARBA00007637"/>
    </source>
</evidence>
<dbReference type="AlphaFoldDB" id="A0A817PXN6"/>
<dbReference type="InterPro" id="IPR001509">
    <property type="entry name" value="Epimerase_deHydtase"/>
</dbReference>
<comment type="similarity">
    <text evidence="1">Belongs to the NAD(P)-dependent epimerase/dehydratase family.</text>
</comment>
<evidence type="ECO:0000313" key="4">
    <source>
        <dbReference type="Proteomes" id="UP000663833"/>
    </source>
</evidence>
<reference evidence="3" key="1">
    <citation type="submission" date="2021-02" db="EMBL/GenBank/DDBJ databases">
        <authorList>
            <person name="Nowell W R."/>
        </authorList>
    </citation>
    <scope>NUCLEOTIDE SEQUENCE</scope>
</reference>
<dbReference type="SUPFAM" id="SSF51735">
    <property type="entry name" value="NAD(P)-binding Rossmann-fold domains"/>
    <property type="match status" value="1"/>
</dbReference>
<protein>
    <recommendedName>
        <fullName evidence="2">NAD-dependent epimerase/dehydratase domain-containing protein</fullName>
    </recommendedName>
</protein>
<sequence length="215" mass="24863">MFEKITAEFPIMKFILSGAFGLESPRSPAPDICVQRPRTIYGVSKVHNELLGEYFYHKYNLDFRCLRFPAVISGDAKQEGGTTSYAIKMFHDALTSGNTTCYLRSDTRLPMMWIDDCIQSIIDIMEAPTSKLKQRTYNVAAMSFTPNELANTIRKYKSSFTVSYTIDHRQQIADSWPEALDDRNAREHWGWNPKVDLDELVRRMFEYLKAKHQAL</sequence>
<dbReference type="PANTHER" id="PTHR42687">
    <property type="entry name" value="L-THREONINE 3-DEHYDROGENASE"/>
    <property type="match status" value="1"/>
</dbReference>
<dbReference type="EMBL" id="CAJNYD010000013">
    <property type="protein sequence ID" value="CAF3175304.1"/>
    <property type="molecule type" value="Genomic_DNA"/>
</dbReference>
<dbReference type="Gene3D" id="3.40.50.720">
    <property type="entry name" value="NAD(P)-binding Rossmann-like Domain"/>
    <property type="match status" value="1"/>
</dbReference>
<name>A0A817PXN6_9BILA</name>
<dbReference type="GO" id="GO:0006567">
    <property type="term" value="P:L-threonine catabolic process"/>
    <property type="evidence" value="ECO:0007669"/>
    <property type="project" value="TreeGrafter"/>
</dbReference>
<feature type="domain" description="NAD-dependent epimerase/dehydratase" evidence="2">
    <location>
        <begin position="34"/>
        <end position="140"/>
    </location>
</feature>